<dbReference type="Pfam" id="PF03771">
    <property type="entry name" value="SPDY"/>
    <property type="match status" value="2"/>
</dbReference>
<name>A0ABW1FSP9_9ACTN</name>
<evidence type="ECO:0000256" key="1">
    <source>
        <dbReference type="SAM" id="MobiDB-lite"/>
    </source>
</evidence>
<protein>
    <submittedName>
        <fullName evidence="3">DUF317 domain-containing protein</fullName>
    </submittedName>
</protein>
<feature type="region of interest" description="Disordered" evidence="1">
    <location>
        <begin position="243"/>
        <end position="266"/>
    </location>
</feature>
<dbReference type="Proteomes" id="UP001596241">
    <property type="component" value="Unassembled WGS sequence"/>
</dbReference>
<dbReference type="RefSeq" id="WP_345092837.1">
    <property type="nucleotide sequence ID" value="NZ_BAAAWG010000024.1"/>
</dbReference>
<comment type="caution">
    <text evidence="3">The sequence shown here is derived from an EMBL/GenBank/DDBJ whole genome shotgun (WGS) entry which is preliminary data.</text>
</comment>
<reference evidence="4" key="1">
    <citation type="journal article" date="2019" name="Int. J. Syst. Evol. Microbiol.">
        <title>The Global Catalogue of Microorganisms (GCM) 10K type strain sequencing project: providing services to taxonomists for standard genome sequencing and annotation.</title>
        <authorList>
            <consortium name="The Broad Institute Genomics Platform"/>
            <consortium name="The Broad Institute Genome Sequencing Center for Infectious Disease"/>
            <person name="Wu L."/>
            <person name="Ma J."/>
        </authorList>
    </citation>
    <scope>NUCLEOTIDE SEQUENCE [LARGE SCALE GENOMIC DNA]</scope>
    <source>
        <strain evidence="4">CGMCC 1.15809</strain>
    </source>
</reference>
<organism evidence="3 4">
    <name type="scientific">Streptomyces ramulosus</name>
    <dbReference type="NCBI Taxonomy" id="47762"/>
    <lineage>
        <taxon>Bacteria</taxon>
        <taxon>Bacillati</taxon>
        <taxon>Actinomycetota</taxon>
        <taxon>Actinomycetes</taxon>
        <taxon>Kitasatosporales</taxon>
        <taxon>Streptomycetaceae</taxon>
        <taxon>Streptomyces</taxon>
    </lineage>
</organism>
<evidence type="ECO:0000313" key="4">
    <source>
        <dbReference type="Proteomes" id="UP001596241"/>
    </source>
</evidence>
<proteinExistence type="predicted"/>
<feature type="domain" description="DUF317" evidence="2">
    <location>
        <begin position="142"/>
        <end position="199"/>
    </location>
</feature>
<feature type="domain" description="DUF317" evidence="2">
    <location>
        <begin position="59"/>
        <end position="114"/>
    </location>
</feature>
<keyword evidence="4" id="KW-1185">Reference proteome</keyword>
<sequence length="266" mass="29398">MKKTPPQWARWGPDQPEQHYLIEPRYLAGGGDLRHVTEYLRASGWIDKTKRDGPLVFVSRDKSTQVAYDPYAQPGGWRIQGAATAHQDAWHVTFDRHTPVEIVAGMTDALTRPATAHAPNVWGPLQQQRWRRAPGGHPTAISPDGAAFLQWHQAGPGQAVWRLGAGVETVLSWSATATSTTPMHLMEALTTAMAAPEPVMRPRGHVPPTSRIRAHSRSVLPSQLRGWQQNRLNAARAATWARGGWTSARPRGKVPPRFAAQGVRNR</sequence>
<gene>
    <name evidence="3" type="ORF">ACFP3M_32070</name>
</gene>
<dbReference type="EMBL" id="JBHSPW010000022">
    <property type="protein sequence ID" value="MFC5897451.1"/>
    <property type="molecule type" value="Genomic_DNA"/>
</dbReference>
<evidence type="ECO:0000313" key="3">
    <source>
        <dbReference type="EMBL" id="MFC5897451.1"/>
    </source>
</evidence>
<dbReference type="InterPro" id="IPR005523">
    <property type="entry name" value="DUF317_SPDY"/>
</dbReference>
<evidence type="ECO:0000259" key="2">
    <source>
        <dbReference type="Pfam" id="PF03771"/>
    </source>
</evidence>
<accession>A0ABW1FSP9</accession>